<organism evidence="2 3">
    <name type="scientific">Streptomyces scopuliridis RB72</name>
    <dbReference type="NCBI Taxonomy" id="1440053"/>
    <lineage>
        <taxon>Bacteria</taxon>
        <taxon>Bacillati</taxon>
        <taxon>Actinomycetota</taxon>
        <taxon>Actinomycetes</taxon>
        <taxon>Kitasatosporales</taxon>
        <taxon>Streptomycetaceae</taxon>
        <taxon>Streptomyces</taxon>
    </lineage>
</organism>
<gene>
    <name evidence="2" type="ORF">Y717_15030</name>
</gene>
<reference evidence="2 3" key="1">
    <citation type="submission" date="2013-12" db="EMBL/GenBank/DDBJ databases">
        <title>Annotated genome of Streptomyces scopuliridis.</title>
        <authorList>
            <person name="Olson J.B."/>
        </authorList>
    </citation>
    <scope>NUCLEOTIDE SEQUENCE [LARGE SCALE GENOMIC DNA]</scope>
    <source>
        <strain evidence="2 3">RB72</strain>
    </source>
</reference>
<proteinExistence type="predicted"/>
<feature type="compositionally biased region" description="Polar residues" evidence="1">
    <location>
        <begin position="75"/>
        <end position="94"/>
    </location>
</feature>
<accession>A0A2T7T4X3</accession>
<sequence length="94" mass="9912">MASWRSFSTFTALAYSGLSAVRSGRGKSSTFFGTARSSRGGAELRTEVRPVLATFICVPAALANVPRAQACFASSPPNLRNSVPDSPFHSTDVT</sequence>
<feature type="region of interest" description="Disordered" evidence="1">
    <location>
        <begin position="74"/>
        <end position="94"/>
    </location>
</feature>
<protein>
    <submittedName>
        <fullName evidence="2">Uncharacterized protein</fullName>
    </submittedName>
</protein>
<dbReference type="AlphaFoldDB" id="A0A2T7T4X3"/>
<evidence type="ECO:0000313" key="2">
    <source>
        <dbReference type="EMBL" id="PVE10158.1"/>
    </source>
</evidence>
<dbReference type="EMBL" id="AZSP01000233">
    <property type="protein sequence ID" value="PVE10158.1"/>
    <property type="molecule type" value="Genomic_DNA"/>
</dbReference>
<evidence type="ECO:0000256" key="1">
    <source>
        <dbReference type="SAM" id="MobiDB-lite"/>
    </source>
</evidence>
<keyword evidence="3" id="KW-1185">Reference proteome</keyword>
<dbReference type="Proteomes" id="UP000245992">
    <property type="component" value="Unassembled WGS sequence"/>
</dbReference>
<name>A0A2T7T4X3_9ACTN</name>
<evidence type="ECO:0000313" key="3">
    <source>
        <dbReference type="Proteomes" id="UP000245992"/>
    </source>
</evidence>
<comment type="caution">
    <text evidence="2">The sequence shown here is derived from an EMBL/GenBank/DDBJ whole genome shotgun (WGS) entry which is preliminary data.</text>
</comment>